<name>A0A553GW98_9PSED</name>
<sequence length="234" mass="25538">MNDHLALTLAGETLWLLADKALYWPARRALLIADAHFGKAAAYRRLGQPVPHGTTAGNLQRLDALLQRYPCEQLIFLGDFLHARESRAPATLATLAEWRTRHAGLHLVLIRGNHDRRAGDPPLELGIDTVAEPLEMGPFALQHEPTPHPTRYVLAGHVHPVFHLSGRGRQRLRLPCFCLDQTVGLLPAFGQFTGGFAVDAQPGRTLYVVGDGGVWPVAGAQRAADQRNGVKEGG</sequence>
<dbReference type="NCBIfam" id="TIGR04123">
    <property type="entry name" value="P_estr_lig_assc"/>
    <property type="match status" value="1"/>
</dbReference>
<dbReference type="GO" id="GO:0004519">
    <property type="term" value="F:endonuclease activity"/>
    <property type="evidence" value="ECO:0007669"/>
    <property type="project" value="UniProtKB-KW"/>
</dbReference>
<keyword evidence="3" id="KW-1185">Reference proteome</keyword>
<dbReference type="Gene3D" id="3.60.21.10">
    <property type="match status" value="1"/>
</dbReference>
<dbReference type="InterPro" id="IPR026336">
    <property type="entry name" value="PdeM-like"/>
</dbReference>
<dbReference type="GO" id="GO:0016787">
    <property type="term" value="F:hydrolase activity"/>
    <property type="evidence" value="ECO:0007669"/>
    <property type="project" value="UniProtKB-KW"/>
</dbReference>
<proteinExistence type="predicted"/>
<evidence type="ECO:0000313" key="3">
    <source>
        <dbReference type="Proteomes" id="UP000315235"/>
    </source>
</evidence>
<dbReference type="GO" id="GO:0016874">
    <property type="term" value="F:ligase activity"/>
    <property type="evidence" value="ECO:0007669"/>
    <property type="project" value="UniProtKB-KW"/>
</dbReference>
<keyword evidence="2" id="KW-0255">Endonuclease</keyword>
<feature type="domain" description="Calcineurin-like phosphoesterase" evidence="1">
    <location>
        <begin position="28"/>
        <end position="116"/>
    </location>
</feature>
<dbReference type="CDD" id="cd07391">
    <property type="entry name" value="MPP_PF1019"/>
    <property type="match status" value="1"/>
</dbReference>
<protein>
    <submittedName>
        <fullName evidence="2">Ligase-associated DNA damage response endonuclease PdeM</fullName>
        <ecNumber evidence="2">3.1.-.-</ecNumber>
    </submittedName>
</protein>
<reference evidence="2 3" key="1">
    <citation type="submission" date="2019-07" db="EMBL/GenBank/DDBJ databases">
        <title>Pseudomonas mangiferae sp. nov., isolated from bark of mango tree in Thailand.</title>
        <authorList>
            <person name="Srisuk N."/>
            <person name="Anurat P."/>
        </authorList>
    </citation>
    <scope>NUCLEOTIDE SEQUENCE [LARGE SCALE GENOMIC DNA]</scope>
    <source>
        <strain evidence="2 3">DMKU_BBB3-04</strain>
    </source>
</reference>
<evidence type="ECO:0000313" key="2">
    <source>
        <dbReference type="EMBL" id="TRX73756.1"/>
    </source>
</evidence>
<dbReference type="PIRSF" id="PIRSF000887">
    <property type="entry name" value="Pesterase_MJ0037"/>
    <property type="match status" value="1"/>
</dbReference>
<dbReference type="Proteomes" id="UP000315235">
    <property type="component" value="Unassembled WGS sequence"/>
</dbReference>
<organism evidence="2 3">
    <name type="scientific">Pseudomonas mangiferae</name>
    <dbReference type="NCBI Taxonomy" id="2593654"/>
    <lineage>
        <taxon>Bacteria</taxon>
        <taxon>Pseudomonadati</taxon>
        <taxon>Pseudomonadota</taxon>
        <taxon>Gammaproteobacteria</taxon>
        <taxon>Pseudomonadales</taxon>
        <taxon>Pseudomonadaceae</taxon>
        <taxon>Pseudomonas</taxon>
    </lineage>
</organism>
<keyword evidence="2" id="KW-0436">Ligase</keyword>
<dbReference type="InterPro" id="IPR004843">
    <property type="entry name" value="Calcineurin-like_PHP"/>
</dbReference>
<dbReference type="AlphaFoldDB" id="A0A553GW98"/>
<evidence type="ECO:0000259" key="1">
    <source>
        <dbReference type="Pfam" id="PF00149"/>
    </source>
</evidence>
<dbReference type="OrthoDB" id="9795838at2"/>
<dbReference type="PANTHER" id="PTHR39323:SF1">
    <property type="entry name" value="BLR1149 PROTEIN"/>
    <property type="match status" value="1"/>
</dbReference>
<dbReference type="InterPro" id="IPR029052">
    <property type="entry name" value="Metallo-depent_PP-like"/>
</dbReference>
<comment type="caution">
    <text evidence="2">The sequence shown here is derived from an EMBL/GenBank/DDBJ whole genome shotgun (WGS) entry which is preliminary data.</text>
</comment>
<keyword evidence="2" id="KW-0540">Nuclease</keyword>
<dbReference type="RefSeq" id="WP_143489491.1">
    <property type="nucleotide sequence ID" value="NZ_VJOY01000012.1"/>
</dbReference>
<gene>
    <name evidence="2" type="primary">pdeM</name>
    <name evidence="2" type="ORF">FM069_16645</name>
</gene>
<dbReference type="EMBL" id="VJOY01000012">
    <property type="protein sequence ID" value="TRX73756.1"/>
    <property type="molecule type" value="Genomic_DNA"/>
</dbReference>
<dbReference type="EC" id="3.1.-.-" evidence="2"/>
<accession>A0A553GW98</accession>
<dbReference type="SUPFAM" id="SSF56300">
    <property type="entry name" value="Metallo-dependent phosphatases"/>
    <property type="match status" value="1"/>
</dbReference>
<dbReference type="PANTHER" id="PTHR39323">
    <property type="entry name" value="BLR1149 PROTEIN"/>
    <property type="match status" value="1"/>
</dbReference>
<keyword evidence="2" id="KW-0378">Hydrolase</keyword>
<dbReference type="Pfam" id="PF00149">
    <property type="entry name" value="Metallophos"/>
    <property type="match status" value="1"/>
</dbReference>
<dbReference type="InterPro" id="IPR024173">
    <property type="entry name" value="Pesterase_MJ0037-like"/>
</dbReference>